<organism evidence="1 2">
    <name type="scientific">Protopolystoma xenopodis</name>
    <dbReference type="NCBI Taxonomy" id="117903"/>
    <lineage>
        <taxon>Eukaryota</taxon>
        <taxon>Metazoa</taxon>
        <taxon>Spiralia</taxon>
        <taxon>Lophotrochozoa</taxon>
        <taxon>Platyhelminthes</taxon>
        <taxon>Monogenea</taxon>
        <taxon>Polyopisthocotylea</taxon>
        <taxon>Polystomatidea</taxon>
        <taxon>Polystomatidae</taxon>
        <taxon>Protopolystoma</taxon>
    </lineage>
</organism>
<proteinExistence type="predicted"/>
<evidence type="ECO:0000313" key="1">
    <source>
        <dbReference type="EMBL" id="VEL32906.1"/>
    </source>
</evidence>
<evidence type="ECO:0000313" key="2">
    <source>
        <dbReference type="Proteomes" id="UP000784294"/>
    </source>
</evidence>
<accession>A0A448XBC3</accession>
<dbReference type="EMBL" id="CAAALY010244856">
    <property type="protein sequence ID" value="VEL32906.1"/>
    <property type="molecule type" value="Genomic_DNA"/>
</dbReference>
<sequence length="76" mass="8338">MQIGDGLKRNHNIMVKPCSRAHVTSILGPSVLVVSSSPKLFQCRRQDSNLARVTYKPRYLPCGILVSMAVLLSADV</sequence>
<dbReference type="Proteomes" id="UP000784294">
    <property type="component" value="Unassembled WGS sequence"/>
</dbReference>
<protein>
    <submittedName>
        <fullName evidence="1">Uncharacterized protein</fullName>
    </submittedName>
</protein>
<dbReference type="AlphaFoldDB" id="A0A448XBC3"/>
<reference evidence="1" key="1">
    <citation type="submission" date="2018-11" db="EMBL/GenBank/DDBJ databases">
        <authorList>
            <consortium name="Pathogen Informatics"/>
        </authorList>
    </citation>
    <scope>NUCLEOTIDE SEQUENCE</scope>
</reference>
<comment type="caution">
    <text evidence="1">The sequence shown here is derived from an EMBL/GenBank/DDBJ whole genome shotgun (WGS) entry which is preliminary data.</text>
</comment>
<keyword evidence="2" id="KW-1185">Reference proteome</keyword>
<gene>
    <name evidence="1" type="ORF">PXEA_LOCUS26346</name>
</gene>
<name>A0A448XBC3_9PLAT</name>